<feature type="domain" description="DUF7033" evidence="1">
    <location>
        <begin position="104"/>
        <end position="192"/>
    </location>
</feature>
<dbReference type="EMBL" id="BAABHA010000010">
    <property type="protein sequence ID" value="GAA4388204.1"/>
    <property type="molecule type" value="Genomic_DNA"/>
</dbReference>
<dbReference type="RefSeq" id="WP_345226356.1">
    <property type="nucleotide sequence ID" value="NZ_BAABHA010000010.1"/>
</dbReference>
<accession>A0ABP8JBG1</accession>
<protein>
    <submittedName>
        <fullName evidence="2">Polysaccharide deacetylase family protein</fullName>
    </submittedName>
</protein>
<reference evidence="3" key="1">
    <citation type="journal article" date="2019" name="Int. J. Syst. Evol. Microbiol.">
        <title>The Global Catalogue of Microorganisms (GCM) 10K type strain sequencing project: providing services to taxonomists for standard genome sequencing and annotation.</title>
        <authorList>
            <consortium name="The Broad Institute Genomics Platform"/>
            <consortium name="The Broad Institute Genome Sequencing Center for Infectious Disease"/>
            <person name="Wu L."/>
            <person name="Ma J."/>
        </authorList>
    </citation>
    <scope>NUCLEOTIDE SEQUENCE [LARGE SCALE GENOMIC DNA]</scope>
    <source>
        <strain evidence="3">JCM 17924</strain>
    </source>
</reference>
<dbReference type="InterPro" id="IPR011330">
    <property type="entry name" value="Glyco_hydro/deAcase_b/a-brl"/>
</dbReference>
<keyword evidence="3" id="KW-1185">Reference proteome</keyword>
<proteinExistence type="predicted"/>
<dbReference type="InterPro" id="IPR054297">
    <property type="entry name" value="DUF7033"/>
</dbReference>
<dbReference type="SUPFAM" id="SSF88713">
    <property type="entry name" value="Glycoside hydrolase/deacetylase"/>
    <property type="match status" value="1"/>
</dbReference>
<dbReference type="Proteomes" id="UP001500454">
    <property type="component" value="Unassembled WGS sequence"/>
</dbReference>
<comment type="caution">
    <text evidence="2">The sequence shown here is derived from an EMBL/GenBank/DDBJ whole genome shotgun (WGS) entry which is preliminary data.</text>
</comment>
<dbReference type="Pfam" id="PF23019">
    <property type="entry name" value="DUF7033"/>
    <property type="match status" value="1"/>
</dbReference>
<dbReference type="Gene3D" id="3.20.20.370">
    <property type="entry name" value="Glycoside hydrolase/deacetylase"/>
    <property type="match status" value="1"/>
</dbReference>
<evidence type="ECO:0000313" key="2">
    <source>
        <dbReference type="EMBL" id="GAA4388204.1"/>
    </source>
</evidence>
<sequence length="459" mass="50756">MPASIIAPAVPVAAASISSEVRLAYVLQHFWQAYEPTSPVTIGVPGQQAQVEVAVADAGFFDQRQPYPPAPIWHEWQGREVPFFFGPAAGQPLLTLQSGRALVHADLVSAAFYLLSGWQEYFSEERDQHGRFPYAASVQHQYGFVDVPVVNCYFEVLRTAVEHVTGEQLRPRRWLGGAKWAAFVTHDVDSLFGSWKAPAKAALQQGRLLETFQIAMRSLAGVDAWNNLEAVQATARKHGAPSTFFMLGSTQKAANGTPNADYRVSAPGMQRRLRNLQASGAELSVHGSIGTATDAAKLRREKQLLPGTVSGNRFHYLSWEPRLTPGLVDAEGFGYDSTLGFPEHFGFRNSYCLPFQPFNFATGRACSFLEIPLNVMDATLHHPSYLQLAPQEILPALEPMLQEIERFGGVCTLLWHNDHFDPANTVTGPRQFAALMEYLRSRNVAFMTGQQIVNDQKPS</sequence>
<name>A0ABP8JBG1_9BACT</name>
<organism evidence="2 3">
    <name type="scientific">Hymenobacter koreensis</name>
    <dbReference type="NCBI Taxonomy" id="1084523"/>
    <lineage>
        <taxon>Bacteria</taxon>
        <taxon>Pseudomonadati</taxon>
        <taxon>Bacteroidota</taxon>
        <taxon>Cytophagia</taxon>
        <taxon>Cytophagales</taxon>
        <taxon>Hymenobacteraceae</taxon>
        <taxon>Hymenobacter</taxon>
    </lineage>
</organism>
<gene>
    <name evidence="2" type="ORF">GCM10023186_34610</name>
</gene>
<evidence type="ECO:0000313" key="3">
    <source>
        <dbReference type="Proteomes" id="UP001500454"/>
    </source>
</evidence>
<evidence type="ECO:0000259" key="1">
    <source>
        <dbReference type="Pfam" id="PF23019"/>
    </source>
</evidence>